<organism evidence="1 2">
    <name type="scientific">Syntrophorhabdus aromaticivorans</name>
    <dbReference type="NCBI Taxonomy" id="328301"/>
    <lineage>
        <taxon>Bacteria</taxon>
        <taxon>Pseudomonadati</taxon>
        <taxon>Thermodesulfobacteriota</taxon>
        <taxon>Syntrophorhabdia</taxon>
        <taxon>Syntrophorhabdales</taxon>
        <taxon>Syntrophorhabdaceae</taxon>
        <taxon>Syntrophorhabdus</taxon>
    </lineage>
</organism>
<sequence length="78" mass="9115">MKGNFLKRLEIVEHQIGAGSEIPDKEKIVVVVCPAGDTEQFERLKKEKLKGLREKYGTLPDDLMVIWVKQFFRKNIER</sequence>
<accession>A0A971M528</accession>
<gene>
    <name evidence="1" type="ORF">GXY80_07250</name>
</gene>
<name>A0A971M528_9BACT</name>
<proteinExistence type="predicted"/>
<reference evidence="1" key="1">
    <citation type="journal article" date="2020" name="Biotechnol. Biofuels">
        <title>New insights from the biogas microbiome by comprehensive genome-resolved metagenomics of nearly 1600 species originating from multiple anaerobic digesters.</title>
        <authorList>
            <person name="Campanaro S."/>
            <person name="Treu L."/>
            <person name="Rodriguez-R L.M."/>
            <person name="Kovalovszki A."/>
            <person name="Ziels R.M."/>
            <person name="Maus I."/>
            <person name="Zhu X."/>
            <person name="Kougias P.G."/>
            <person name="Basile A."/>
            <person name="Luo G."/>
            <person name="Schluter A."/>
            <person name="Konstantinidis K.T."/>
            <person name="Angelidaki I."/>
        </authorList>
    </citation>
    <scope>NUCLEOTIDE SEQUENCE</scope>
    <source>
        <strain evidence="1">AS06rmzACSIP_7</strain>
    </source>
</reference>
<evidence type="ECO:0000313" key="1">
    <source>
        <dbReference type="EMBL" id="NLW35261.1"/>
    </source>
</evidence>
<dbReference type="EMBL" id="JAAYEE010000117">
    <property type="protein sequence ID" value="NLW35261.1"/>
    <property type="molecule type" value="Genomic_DNA"/>
</dbReference>
<comment type="caution">
    <text evidence="1">The sequence shown here is derived from an EMBL/GenBank/DDBJ whole genome shotgun (WGS) entry which is preliminary data.</text>
</comment>
<evidence type="ECO:0000313" key="2">
    <source>
        <dbReference type="Proteomes" id="UP000777265"/>
    </source>
</evidence>
<dbReference type="AlphaFoldDB" id="A0A971M528"/>
<reference evidence="1" key="2">
    <citation type="submission" date="2020-01" db="EMBL/GenBank/DDBJ databases">
        <authorList>
            <person name="Campanaro S."/>
        </authorList>
    </citation>
    <scope>NUCLEOTIDE SEQUENCE</scope>
    <source>
        <strain evidence="1">AS06rmzACSIP_7</strain>
    </source>
</reference>
<dbReference type="Proteomes" id="UP000777265">
    <property type="component" value="Unassembled WGS sequence"/>
</dbReference>
<protein>
    <submittedName>
        <fullName evidence="1">Uncharacterized protein</fullName>
    </submittedName>
</protein>